<organism evidence="10 11">
    <name type="scientific">Paramecium tetraurelia</name>
    <dbReference type="NCBI Taxonomy" id="5888"/>
    <lineage>
        <taxon>Eukaryota</taxon>
        <taxon>Sar</taxon>
        <taxon>Alveolata</taxon>
        <taxon>Ciliophora</taxon>
        <taxon>Intramacronucleata</taxon>
        <taxon>Oligohymenophorea</taxon>
        <taxon>Peniculida</taxon>
        <taxon>Parameciidae</taxon>
        <taxon>Paramecium</taxon>
    </lineage>
</organism>
<dbReference type="SUPFAM" id="SSF111352">
    <property type="entry name" value="Ammonium transporter"/>
    <property type="match status" value="1"/>
</dbReference>
<name>A0CWA9_PARTE</name>
<comment type="subcellular location">
    <subcellularLocation>
        <location evidence="1">Membrane</location>
        <topology evidence="1">Multi-pass membrane protein</topology>
    </subcellularLocation>
</comment>
<evidence type="ECO:0000313" key="11">
    <source>
        <dbReference type="Proteomes" id="UP000000600"/>
    </source>
</evidence>
<evidence type="ECO:0000256" key="1">
    <source>
        <dbReference type="ARBA" id="ARBA00004141"/>
    </source>
</evidence>
<feature type="transmembrane region" description="Helical" evidence="8">
    <location>
        <begin position="130"/>
        <end position="147"/>
    </location>
</feature>
<reference evidence="10 11" key="1">
    <citation type="journal article" date="2006" name="Nature">
        <title>Global trends of whole-genome duplications revealed by the ciliate Paramecium tetraurelia.</title>
        <authorList>
            <consortium name="Genoscope"/>
            <person name="Aury J.-M."/>
            <person name="Jaillon O."/>
            <person name="Duret L."/>
            <person name="Noel B."/>
            <person name="Jubin C."/>
            <person name="Porcel B.M."/>
            <person name="Segurens B."/>
            <person name="Daubin V."/>
            <person name="Anthouard V."/>
            <person name="Aiach N."/>
            <person name="Arnaiz O."/>
            <person name="Billaut A."/>
            <person name="Beisson J."/>
            <person name="Blanc I."/>
            <person name="Bouhouche K."/>
            <person name="Camara F."/>
            <person name="Duharcourt S."/>
            <person name="Guigo R."/>
            <person name="Gogendeau D."/>
            <person name="Katinka M."/>
            <person name="Keller A.-M."/>
            <person name="Kissmehl R."/>
            <person name="Klotz C."/>
            <person name="Koll F."/>
            <person name="Le Moue A."/>
            <person name="Lepere C."/>
            <person name="Malinsky S."/>
            <person name="Nowacki M."/>
            <person name="Nowak J.K."/>
            <person name="Plattner H."/>
            <person name="Poulain J."/>
            <person name="Ruiz F."/>
            <person name="Serrano V."/>
            <person name="Zagulski M."/>
            <person name="Dessen P."/>
            <person name="Betermier M."/>
            <person name="Weissenbach J."/>
            <person name="Scarpelli C."/>
            <person name="Schachter V."/>
            <person name="Sperling L."/>
            <person name="Meyer E."/>
            <person name="Cohen J."/>
            <person name="Wincker P."/>
        </authorList>
    </citation>
    <scope>NUCLEOTIDE SEQUENCE [LARGE SCALE GENOMIC DNA]</scope>
    <source>
        <strain evidence="10 11">Stock d4-2</strain>
    </source>
</reference>
<dbReference type="Pfam" id="PF00909">
    <property type="entry name" value="Ammonium_transp"/>
    <property type="match status" value="1"/>
</dbReference>
<dbReference type="Proteomes" id="UP000000600">
    <property type="component" value="Unassembled WGS sequence"/>
</dbReference>
<keyword evidence="5 8" id="KW-1133">Transmembrane helix</keyword>
<dbReference type="OrthoDB" id="534912at2759"/>
<evidence type="ECO:0000256" key="3">
    <source>
        <dbReference type="ARBA" id="ARBA00022448"/>
    </source>
</evidence>
<dbReference type="RefSeq" id="XP_001442473.1">
    <property type="nucleotide sequence ID" value="XM_001442436.2"/>
</dbReference>
<feature type="transmembrane region" description="Helical" evidence="8">
    <location>
        <begin position="167"/>
        <end position="186"/>
    </location>
</feature>
<dbReference type="InParanoid" id="A0CWA9"/>
<dbReference type="PANTHER" id="PTHR11730:SF6">
    <property type="entry name" value="AMMONIUM TRANSPORTER"/>
    <property type="match status" value="1"/>
</dbReference>
<evidence type="ECO:0000256" key="5">
    <source>
        <dbReference type="ARBA" id="ARBA00022989"/>
    </source>
</evidence>
<keyword evidence="3" id="KW-0813">Transport</keyword>
<sequence>MDFHLDMISKQTLWEVQNQEEQIGKQINTEIDYTNFGVQSSRCSNSRISVIWSSSRKNDLLGLVNFDNYICRIHICWISTLDISTRMVDNFGIQRFLRSWCSIFRSRLLLKPRRFRFDPNTTLQFQRHSPIYIAFGSILVFAGWLFYNGGVVAQGANSKYTQGLVAVNTLVAGATGGFFAFIIRYFQYETTSLVALSRGIISALVAVSAATDDMKPWTAFIYGLLAAVFYSVLAKVIPKVHIDDPVEVVPVFLGNGFLGIFLSAFFDTKAGIIYGFGAKLLGMQLLGLLIIFVWVAFFVLITLLILKGFGVLRIDAETENVGIDKAHCLGEAIVFANQVDEAPLIPQTELVKLGNSQIGSGFRPGFR</sequence>
<protein>
    <recommendedName>
        <fullName evidence="9">Ammonium transporter AmtB-like domain-containing protein</fullName>
    </recommendedName>
</protein>
<dbReference type="GO" id="GO:0097272">
    <property type="term" value="P:ammonium homeostasis"/>
    <property type="evidence" value="ECO:0000318"/>
    <property type="project" value="GO_Central"/>
</dbReference>
<dbReference type="Gene3D" id="1.10.3430.10">
    <property type="entry name" value="Ammonium transporter AmtB like domains"/>
    <property type="match status" value="1"/>
</dbReference>
<keyword evidence="11" id="KW-1185">Reference proteome</keyword>
<feature type="transmembrane region" description="Helical" evidence="8">
    <location>
        <begin position="217"/>
        <end position="236"/>
    </location>
</feature>
<dbReference type="GO" id="GO:0005886">
    <property type="term" value="C:plasma membrane"/>
    <property type="evidence" value="ECO:0000318"/>
    <property type="project" value="GO_Central"/>
</dbReference>
<evidence type="ECO:0000256" key="7">
    <source>
        <dbReference type="ARBA" id="ARBA00023177"/>
    </source>
</evidence>
<comment type="similarity">
    <text evidence="2">Belongs to the ammonia transporter channel (TC 1.A.11.2) family.</text>
</comment>
<feature type="transmembrane region" description="Helical" evidence="8">
    <location>
        <begin position="248"/>
        <end position="266"/>
    </location>
</feature>
<keyword evidence="7" id="KW-0924">Ammonia transport</keyword>
<evidence type="ECO:0000313" key="10">
    <source>
        <dbReference type="EMBL" id="CAK75076.1"/>
    </source>
</evidence>
<evidence type="ECO:0000259" key="9">
    <source>
        <dbReference type="Pfam" id="PF00909"/>
    </source>
</evidence>
<dbReference type="KEGG" id="ptm:GSPATT00001278001"/>
<keyword evidence="6 8" id="KW-0472">Membrane</keyword>
<feature type="transmembrane region" description="Helical" evidence="8">
    <location>
        <begin position="286"/>
        <end position="306"/>
    </location>
</feature>
<dbReference type="InterPro" id="IPR029020">
    <property type="entry name" value="Ammonium/urea_transptr"/>
</dbReference>
<accession>A0CWA9</accession>
<evidence type="ECO:0000256" key="4">
    <source>
        <dbReference type="ARBA" id="ARBA00022692"/>
    </source>
</evidence>
<dbReference type="HOGENOM" id="CLU_755373_0_0_1"/>
<proteinExistence type="inferred from homology"/>
<dbReference type="GO" id="GO:0072488">
    <property type="term" value="P:ammonium transmembrane transport"/>
    <property type="evidence" value="ECO:0000318"/>
    <property type="project" value="GO_Central"/>
</dbReference>
<keyword evidence="4 8" id="KW-0812">Transmembrane</keyword>
<dbReference type="EMBL" id="CT868207">
    <property type="protein sequence ID" value="CAK75076.1"/>
    <property type="molecule type" value="Genomic_DNA"/>
</dbReference>
<evidence type="ECO:0000256" key="8">
    <source>
        <dbReference type="SAM" id="Phobius"/>
    </source>
</evidence>
<feature type="domain" description="Ammonium transporter AmtB-like" evidence="9">
    <location>
        <begin position="108"/>
        <end position="326"/>
    </location>
</feature>
<dbReference type="GeneID" id="5028258"/>
<dbReference type="GO" id="GO:0008519">
    <property type="term" value="F:ammonium channel activity"/>
    <property type="evidence" value="ECO:0000318"/>
    <property type="project" value="GO_Central"/>
</dbReference>
<dbReference type="InterPro" id="IPR024041">
    <property type="entry name" value="NH4_transpt_AmtB-like_dom"/>
</dbReference>
<dbReference type="eggNOG" id="KOG0682">
    <property type="taxonomic scope" value="Eukaryota"/>
</dbReference>
<dbReference type="STRING" id="5888.A0CWA9"/>
<dbReference type="AlphaFoldDB" id="A0CWA9"/>
<evidence type="ECO:0000256" key="2">
    <source>
        <dbReference type="ARBA" id="ARBA00005887"/>
    </source>
</evidence>
<dbReference type="PANTHER" id="PTHR11730">
    <property type="entry name" value="AMMONIUM TRANSPORTER"/>
    <property type="match status" value="1"/>
</dbReference>
<evidence type="ECO:0000256" key="6">
    <source>
        <dbReference type="ARBA" id="ARBA00023136"/>
    </source>
</evidence>
<gene>
    <name evidence="10" type="ORF">GSPATT00001278001</name>
</gene>